<dbReference type="SUPFAM" id="SSF54631">
    <property type="entry name" value="CBS-domain pair"/>
    <property type="match status" value="1"/>
</dbReference>
<feature type="transmembrane region" description="Helical" evidence="14">
    <location>
        <begin position="82"/>
        <end position="102"/>
    </location>
</feature>
<keyword evidence="6 14" id="KW-0479">Metal-binding</keyword>
<evidence type="ECO:0000256" key="12">
    <source>
        <dbReference type="ARBA" id="ARBA00023122"/>
    </source>
</evidence>
<evidence type="ECO:0000256" key="1">
    <source>
        <dbReference type="ARBA" id="ARBA00004651"/>
    </source>
</evidence>
<reference evidence="20 21" key="1">
    <citation type="submission" date="2017-11" db="EMBL/GenBank/DDBJ databases">
        <title>Draft genome of actinobacteria isolated from guarana (Paullinia cupana (Mart.) Ducke.</title>
        <authorList>
            <person name="Siqueira K.A."/>
            <person name="Liotti R.G."/>
            <person name="Mendes T.A.O."/>
            <person name="Soares M.A."/>
        </authorList>
    </citation>
    <scope>NUCLEOTIDE SEQUENCE [LARGE SCALE GENOMIC DNA]</scope>
    <source>
        <strain evidence="20 21">193</strain>
    </source>
</reference>
<evidence type="ECO:0000256" key="16">
    <source>
        <dbReference type="PIRSR" id="PIRSR006404-2"/>
    </source>
</evidence>
<dbReference type="OrthoDB" id="9781963at2"/>
<keyword evidence="11 14" id="KW-0482">Metalloprotease</keyword>
<keyword evidence="5 14" id="KW-0812">Transmembrane</keyword>
<gene>
    <name evidence="20" type="ORF">CTZ28_25955</name>
</gene>
<evidence type="ECO:0000256" key="8">
    <source>
        <dbReference type="ARBA" id="ARBA00022801"/>
    </source>
</evidence>
<evidence type="ECO:0000256" key="18">
    <source>
        <dbReference type="SAM" id="MobiDB-lite"/>
    </source>
</evidence>
<evidence type="ECO:0000256" key="13">
    <source>
        <dbReference type="ARBA" id="ARBA00023136"/>
    </source>
</evidence>
<keyword evidence="8 14" id="KW-0378">Hydrolase</keyword>
<dbReference type="InterPro" id="IPR008915">
    <property type="entry name" value="Peptidase_M50"/>
</dbReference>
<evidence type="ECO:0000256" key="9">
    <source>
        <dbReference type="ARBA" id="ARBA00022833"/>
    </source>
</evidence>
<keyword evidence="21" id="KW-1185">Reference proteome</keyword>
<dbReference type="GO" id="GO:0046872">
    <property type="term" value="F:metal ion binding"/>
    <property type="evidence" value="ECO:0007669"/>
    <property type="project" value="UniProtKB-UniRule"/>
</dbReference>
<dbReference type="PANTHER" id="PTHR39188">
    <property type="entry name" value="MEMBRANE-ASSOCIATED ZINC METALLOPROTEASE M50B"/>
    <property type="match status" value="1"/>
</dbReference>
<feature type="binding site" evidence="16">
    <location>
        <position position="106"/>
    </location>
    <ligand>
        <name>Zn(2+)</name>
        <dbReference type="ChEBI" id="CHEBI:29105"/>
        <note>catalytic</note>
    </ligand>
</feature>
<feature type="binding site" evidence="16">
    <location>
        <position position="102"/>
    </location>
    <ligand>
        <name>Zn(2+)</name>
        <dbReference type="ChEBI" id="CHEBI:29105"/>
        <note>catalytic</note>
    </ligand>
</feature>
<evidence type="ECO:0000256" key="7">
    <source>
        <dbReference type="ARBA" id="ARBA00022737"/>
    </source>
</evidence>
<dbReference type="Gene3D" id="3.10.580.10">
    <property type="entry name" value="CBS-domain"/>
    <property type="match status" value="1"/>
</dbReference>
<feature type="active site" evidence="15">
    <location>
        <position position="103"/>
    </location>
</feature>
<comment type="caution">
    <text evidence="20">The sequence shown here is derived from an EMBL/GenBank/DDBJ whole genome shotgun (WGS) entry which is preliminary data.</text>
</comment>
<evidence type="ECO:0000256" key="6">
    <source>
        <dbReference type="ARBA" id="ARBA00022723"/>
    </source>
</evidence>
<dbReference type="EMBL" id="PENI01000018">
    <property type="protein sequence ID" value="RMB83098.1"/>
    <property type="molecule type" value="Genomic_DNA"/>
</dbReference>
<keyword evidence="12 17" id="KW-0129">CBS domain</keyword>
<dbReference type="GO" id="GO:0008237">
    <property type="term" value="F:metallopeptidase activity"/>
    <property type="evidence" value="ECO:0007669"/>
    <property type="project" value="UniProtKB-UniRule"/>
</dbReference>
<accession>A0A3M0I405</accession>
<feature type="transmembrane region" description="Helical" evidence="14">
    <location>
        <begin position="226"/>
        <end position="246"/>
    </location>
</feature>
<dbReference type="Proteomes" id="UP000270471">
    <property type="component" value="Unassembled WGS sequence"/>
</dbReference>
<name>A0A3M0I405_9ACTN</name>
<dbReference type="InterPro" id="IPR016483">
    <property type="entry name" value="UCP006404_Pept_M50_CBS"/>
</dbReference>
<protein>
    <recommendedName>
        <fullName evidence="14">Zinc metalloprotease</fullName>
    </recommendedName>
</protein>
<proteinExistence type="inferred from homology"/>
<dbReference type="Pfam" id="PF00571">
    <property type="entry name" value="CBS"/>
    <property type="match status" value="1"/>
</dbReference>
<evidence type="ECO:0000313" key="20">
    <source>
        <dbReference type="EMBL" id="RMB83098.1"/>
    </source>
</evidence>
<comment type="subcellular location">
    <subcellularLocation>
        <location evidence="1 14">Cell membrane</location>
        <topology evidence="1 14">Multi-pass membrane protein</topology>
    </subcellularLocation>
</comment>
<organism evidence="20 21">
    <name type="scientific">Streptomyces shenzhenensis</name>
    <dbReference type="NCBI Taxonomy" id="943815"/>
    <lineage>
        <taxon>Bacteria</taxon>
        <taxon>Bacillati</taxon>
        <taxon>Actinomycetota</taxon>
        <taxon>Actinomycetes</taxon>
        <taxon>Kitasatosporales</taxon>
        <taxon>Streptomycetaceae</taxon>
        <taxon>Streptomyces</taxon>
    </lineage>
</organism>
<comment type="cofactor">
    <cofactor evidence="14 16">
        <name>Zn(2+)</name>
        <dbReference type="ChEBI" id="CHEBI:29105"/>
    </cofactor>
    <text evidence="14 16">Binds 1 zinc ion per subunit.</text>
</comment>
<dbReference type="GO" id="GO:0006508">
    <property type="term" value="P:proteolysis"/>
    <property type="evidence" value="ECO:0007669"/>
    <property type="project" value="UniProtKB-KW"/>
</dbReference>
<evidence type="ECO:0000256" key="4">
    <source>
        <dbReference type="ARBA" id="ARBA00022670"/>
    </source>
</evidence>
<evidence type="ECO:0000313" key="21">
    <source>
        <dbReference type="Proteomes" id="UP000270471"/>
    </source>
</evidence>
<evidence type="ECO:0000259" key="19">
    <source>
        <dbReference type="PROSITE" id="PS51371"/>
    </source>
</evidence>
<keyword evidence="7" id="KW-0677">Repeat</keyword>
<evidence type="ECO:0000256" key="10">
    <source>
        <dbReference type="ARBA" id="ARBA00022989"/>
    </source>
</evidence>
<dbReference type="CDD" id="cd06164">
    <property type="entry name" value="S2P-M50_SpoIVFB_CBS"/>
    <property type="match status" value="1"/>
</dbReference>
<dbReference type="PROSITE" id="PS51371">
    <property type="entry name" value="CBS"/>
    <property type="match status" value="1"/>
</dbReference>
<dbReference type="InterPro" id="IPR046342">
    <property type="entry name" value="CBS_dom_sf"/>
</dbReference>
<evidence type="ECO:0000256" key="3">
    <source>
        <dbReference type="ARBA" id="ARBA00022475"/>
    </source>
</evidence>
<evidence type="ECO:0000256" key="14">
    <source>
        <dbReference type="PIRNR" id="PIRNR006404"/>
    </source>
</evidence>
<feature type="region of interest" description="Disordered" evidence="18">
    <location>
        <begin position="1"/>
        <end position="30"/>
    </location>
</feature>
<dbReference type="AlphaFoldDB" id="A0A3M0I405"/>
<evidence type="ECO:0000256" key="5">
    <source>
        <dbReference type="ARBA" id="ARBA00022692"/>
    </source>
</evidence>
<dbReference type="SMART" id="SM00116">
    <property type="entry name" value="CBS"/>
    <property type="match status" value="1"/>
</dbReference>
<feature type="domain" description="CBS" evidence="19">
    <location>
        <begin position="352"/>
        <end position="409"/>
    </location>
</feature>
<keyword evidence="4 14" id="KW-0645">Protease</keyword>
<evidence type="ECO:0000256" key="17">
    <source>
        <dbReference type="PROSITE-ProRule" id="PRU00703"/>
    </source>
</evidence>
<evidence type="ECO:0000256" key="11">
    <source>
        <dbReference type="ARBA" id="ARBA00023049"/>
    </source>
</evidence>
<keyword evidence="10 14" id="KW-1133">Transmembrane helix</keyword>
<dbReference type="Pfam" id="PF02163">
    <property type="entry name" value="Peptidase_M50"/>
    <property type="match status" value="2"/>
</dbReference>
<feature type="transmembrane region" description="Helical" evidence="14">
    <location>
        <begin position="50"/>
        <end position="70"/>
    </location>
</feature>
<sequence length="414" mass="43386">MEVPRKCSAGRARPTLTAGRATDHGPGAGGRGERFVKETLFLGRIAGVRVGLHWSVLVIVALVTLALARGRFPAAHPGYSPTVYWALALLTAVVFLCSLLVHELAHAVVARRNGVQVDGITLWMLGGAARLHGEAPSPAAELRIAGVGPLTSALAGGVFAGLTVWLAALRVSGLLVEAVAWLAAINIVLAVFNALPAAPLDGGRLLRAFLWHRTGDRLRATRGASAAGRGLGWFLVAAGFAAVLFAGNLSGLWSALIGWFLIAAATAEVRQAEMQGVLKGVPVGRVMTPDPVTVPAWTTIAGLLAEGPFGPYRHSAFPVVAPDGSVAGLFTMAMADRTPDRARSRTTVGDVMRRLPDVVTVAPDEPVVDLLPRLQEGGLRRALVLDGDRLVGIVTLADITRALTWPTAAPRQPR</sequence>
<dbReference type="PIRSF" id="PIRSF006404">
    <property type="entry name" value="UCP006404_Pept_M50_CBS"/>
    <property type="match status" value="1"/>
</dbReference>
<feature type="binding site" evidence="16">
    <location>
        <position position="201"/>
    </location>
    <ligand>
        <name>Zn(2+)</name>
        <dbReference type="ChEBI" id="CHEBI:29105"/>
        <note>catalytic</note>
    </ligand>
</feature>
<comment type="similarity">
    <text evidence="2 14">Belongs to the peptidase M50B family.</text>
</comment>
<keyword evidence="3 14" id="KW-1003">Cell membrane</keyword>
<keyword evidence="13 14" id="KW-0472">Membrane</keyword>
<keyword evidence="9 14" id="KW-0862">Zinc</keyword>
<dbReference type="GO" id="GO:0005886">
    <property type="term" value="C:plasma membrane"/>
    <property type="evidence" value="ECO:0007669"/>
    <property type="project" value="UniProtKB-SubCell"/>
</dbReference>
<dbReference type="InterPro" id="IPR000644">
    <property type="entry name" value="CBS_dom"/>
</dbReference>
<evidence type="ECO:0000256" key="15">
    <source>
        <dbReference type="PIRSR" id="PIRSR006404-1"/>
    </source>
</evidence>
<feature type="transmembrane region" description="Helical" evidence="14">
    <location>
        <begin position="174"/>
        <end position="195"/>
    </location>
</feature>
<feature type="transmembrane region" description="Helical" evidence="14">
    <location>
        <begin position="147"/>
        <end position="168"/>
    </location>
</feature>
<dbReference type="PANTHER" id="PTHR39188:SF3">
    <property type="entry name" value="STAGE IV SPORULATION PROTEIN FB"/>
    <property type="match status" value="1"/>
</dbReference>
<evidence type="ECO:0000256" key="2">
    <source>
        <dbReference type="ARBA" id="ARBA00007931"/>
    </source>
</evidence>